<organism evidence="2 3">
    <name type="scientific">Ooceraea biroi</name>
    <name type="common">Clonal raider ant</name>
    <name type="synonym">Cerapachys biroi</name>
    <dbReference type="NCBI Taxonomy" id="2015173"/>
    <lineage>
        <taxon>Eukaryota</taxon>
        <taxon>Metazoa</taxon>
        <taxon>Ecdysozoa</taxon>
        <taxon>Arthropoda</taxon>
        <taxon>Hexapoda</taxon>
        <taxon>Insecta</taxon>
        <taxon>Pterygota</taxon>
        <taxon>Neoptera</taxon>
        <taxon>Endopterygota</taxon>
        <taxon>Hymenoptera</taxon>
        <taxon>Apocrita</taxon>
        <taxon>Aculeata</taxon>
        <taxon>Formicoidea</taxon>
        <taxon>Formicidae</taxon>
        <taxon>Dorylinae</taxon>
        <taxon>Ooceraea</taxon>
    </lineage>
</organism>
<dbReference type="OrthoDB" id="74764at2759"/>
<evidence type="ECO:0000313" key="2">
    <source>
        <dbReference type="EMBL" id="EZA56219.1"/>
    </source>
</evidence>
<feature type="compositionally biased region" description="Basic and acidic residues" evidence="1">
    <location>
        <begin position="68"/>
        <end position="89"/>
    </location>
</feature>
<accession>A0A026WM83</accession>
<protein>
    <submittedName>
        <fullName evidence="2">Uncharacterized protein</fullName>
    </submittedName>
</protein>
<gene>
    <name evidence="2" type="ORF">X777_02837</name>
</gene>
<reference evidence="2 3" key="1">
    <citation type="journal article" date="2014" name="Curr. Biol.">
        <title>The genome of the clonal raider ant Cerapachys biroi.</title>
        <authorList>
            <person name="Oxley P.R."/>
            <person name="Ji L."/>
            <person name="Fetter-Pruneda I."/>
            <person name="McKenzie S.K."/>
            <person name="Li C."/>
            <person name="Hu H."/>
            <person name="Zhang G."/>
            <person name="Kronauer D.J."/>
        </authorList>
    </citation>
    <scope>NUCLEOTIDE SEQUENCE [LARGE SCALE GENOMIC DNA]</scope>
</reference>
<dbReference type="AlphaFoldDB" id="A0A026WM83"/>
<evidence type="ECO:0000313" key="3">
    <source>
        <dbReference type="Proteomes" id="UP000053097"/>
    </source>
</evidence>
<feature type="region of interest" description="Disordered" evidence="1">
    <location>
        <begin position="65"/>
        <end position="89"/>
    </location>
</feature>
<dbReference type="Proteomes" id="UP000053097">
    <property type="component" value="Unassembled WGS sequence"/>
</dbReference>
<dbReference type="EMBL" id="KK107167">
    <property type="protein sequence ID" value="EZA56219.1"/>
    <property type="molecule type" value="Genomic_DNA"/>
</dbReference>
<name>A0A026WM83_OOCBI</name>
<proteinExistence type="predicted"/>
<sequence length="211" mass="22991">MTADSLFETTSIPGHLAPTPERLERLLSKRTLEELYEVEEQPFARLGPRNIHMRAHMGEYMRAAGGETGRRGDHVRESPEKVGGEERRGCNRSEFSSAWVENSPWPDGVDTLGMLPPLAIGRAEDDPPGQKMYTNRARESISRDDSGCTGARSVIFASCKRVRFAVAAFTSVAANRNACASLPSAEIFLVAGTSFSQNGDTSDKTSNAKIA</sequence>
<keyword evidence="3" id="KW-1185">Reference proteome</keyword>
<evidence type="ECO:0000256" key="1">
    <source>
        <dbReference type="SAM" id="MobiDB-lite"/>
    </source>
</evidence>